<protein>
    <recommendedName>
        <fullName evidence="1">Calcium-activated chloride channel N-terminal domain-containing protein</fullName>
    </recommendedName>
</protein>
<gene>
    <name evidence="2" type="ORF">CTOB1V02_LOCUS923</name>
</gene>
<dbReference type="InterPro" id="IPR013642">
    <property type="entry name" value="CLCA_N"/>
</dbReference>
<dbReference type="OrthoDB" id="687730at2759"/>
<sequence>MQLATEALVDSGVDLDVVSGVYTTSAFRNRAASKSDPPFGVERKFEFKLDRLRGLEPGCVIGTPRQHLAVAGRPSDLVSPVRDDSRVQNSQGDENKNRGKRVFRSSCPVQFATRYNWLSSTIRYKVQLAVQYNSLQGSLTHLLHRKGTPPLRYLRPLLPPAEVPDEPAAQEKADPVATSNSNYTITVANCSRILSSFLSSDSHEHRLGFLIGQSCTRSVTGASDTPSPRYLLSPAAVSPIDVADQEKLMFESSKLLFEATNRRAYFKSVYVLLPATWEPSQCSLDPNIVANAPHTATYDASNIRVSTYDASNIRVSTYDASNIRVTPGDGVHPGPYTLQSKGCGEPGEYISLSASFLKNSNASRNEARLMVREWAKFRYGVFDEVGYHHDPMYPEFYTDYVSDGSTAQRPTACTDLPLAGERNCHGSMCSFKPDPNANVHSSLMSFPQLTKAHEFCNDSTHNADAPTKQNLFCEGRSTWDVISTHNDIFGNCHGSMCSFKPDPNANVHSSLMSFPQLTKAHEFCNDSTHNADAPTKQNLFCEGRSTWDVISTHNDIFGHLRSQLTFPPRPSVTYMRPKNRRIVFLLQTGREVRDKKPSAWKRVGLMINLIALDLQGVYPNGVLERPHLMVETLLNQRTPFEEERPCPWLSNCCRILPSSLHSRSHRATVRLWCGLDNPGVDGDVIIYYYNQPALNTLVGLTNECWPWGQLRIKEEKKEWRNLFAEEVQQQQQLAEVRVFRSRAVEGRRMEVPRRRRWRNLPVEEAPGVPKGAVTEEEVMGVTICGQNCCSNRWQNVRSATYRMLGLLSSSSSYNAPEVGLVEYTSGIDKVQPVVNLKSLSLSRSLISRYINDKEGNCIVCGIREALKLLQQAGDSASGGEIVVVSQAPYAHKAEDLKLVAMEAIDRAARIHVIIYGGVKSPNAGILREMAKETGGHAIDLEEAGGVSNLVEIVEAYERCLEAKNTAKIYARLANPINSVIEDTFMVDADAKEVTLTTLYSKMGTKSMALLAPDNSVVNQVDPPMGDYEADIIRVERWPGVLKVRRK</sequence>
<dbReference type="AlphaFoldDB" id="A0A7R8W256"/>
<evidence type="ECO:0000259" key="1">
    <source>
        <dbReference type="Pfam" id="PF08434"/>
    </source>
</evidence>
<proteinExistence type="predicted"/>
<reference evidence="2" key="1">
    <citation type="submission" date="2020-11" db="EMBL/GenBank/DDBJ databases">
        <authorList>
            <person name="Tran Van P."/>
        </authorList>
    </citation>
    <scope>NUCLEOTIDE SEQUENCE</scope>
</reference>
<dbReference type="Pfam" id="PF08434">
    <property type="entry name" value="CLCA"/>
    <property type="match status" value="2"/>
</dbReference>
<name>A0A7R8W256_9CRUS</name>
<dbReference type="SUPFAM" id="SSF53300">
    <property type="entry name" value="vWA-like"/>
    <property type="match status" value="1"/>
</dbReference>
<feature type="domain" description="Calcium-activated chloride channel N-terminal" evidence="1">
    <location>
        <begin position="495"/>
        <end position="555"/>
    </location>
</feature>
<dbReference type="EMBL" id="OB660124">
    <property type="protein sequence ID" value="CAD7222927.1"/>
    <property type="molecule type" value="Genomic_DNA"/>
</dbReference>
<accession>A0A7R8W256</accession>
<dbReference type="GO" id="GO:0032991">
    <property type="term" value="C:protein-containing complex"/>
    <property type="evidence" value="ECO:0007669"/>
    <property type="project" value="UniProtKB-ARBA"/>
</dbReference>
<feature type="domain" description="Calcium-activated chloride channel N-terminal" evidence="1">
    <location>
        <begin position="246"/>
        <end position="487"/>
    </location>
</feature>
<organism evidence="2">
    <name type="scientific">Cyprideis torosa</name>
    <dbReference type="NCBI Taxonomy" id="163714"/>
    <lineage>
        <taxon>Eukaryota</taxon>
        <taxon>Metazoa</taxon>
        <taxon>Ecdysozoa</taxon>
        <taxon>Arthropoda</taxon>
        <taxon>Crustacea</taxon>
        <taxon>Oligostraca</taxon>
        <taxon>Ostracoda</taxon>
        <taxon>Podocopa</taxon>
        <taxon>Podocopida</taxon>
        <taxon>Cytherocopina</taxon>
        <taxon>Cytheroidea</taxon>
        <taxon>Cytherideidae</taxon>
        <taxon>Cyprideis</taxon>
    </lineage>
</organism>
<dbReference type="Gene3D" id="3.40.50.410">
    <property type="entry name" value="von Willebrand factor, type A domain"/>
    <property type="match status" value="1"/>
</dbReference>
<evidence type="ECO:0000313" key="2">
    <source>
        <dbReference type="EMBL" id="CAD7222927.1"/>
    </source>
</evidence>
<dbReference type="InterPro" id="IPR036465">
    <property type="entry name" value="vWFA_dom_sf"/>
</dbReference>